<proteinExistence type="predicted"/>
<reference evidence="1" key="1">
    <citation type="submission" date="2022-08" db="UniProtKB">
        <authorList>
            <consortium name="EnsemblMetazoa"/>
        </authorList>
    </citation>
    <scope>IDENTIFICATION</scope>
</reference>
<dbReference type="EnsemblMetazoa" id="ACOM032109-RA">
    <property type="protein sequence ID" value="ACOM032109-PA.1"/>
    <property type="gene ID" value="ACOM032109"/>
</dbReference>
<organism evidence="1">
    <name type="scientific">Anopheles coluzzii</name>
    <name type="common">African malaria mosquito</name>
    <dbReference type="NCBI Taxonomy" id="1518534"/>
    <lineage>
        <taxon>Eukaryota</taxon>
        <taxon>Metazoa</taxon>
        <taxon>Ecdysozoa</taxon>
        <taxon>Arthropoda</taxon>
        <taxon>Hexapoda</taxon>
        <taxon>Insecta</taxon>
        <taxon>Pterygota</taxon>
        <taxon>Neoptera</taxon>
        <taxon>Endopterygota</taxon>
        <taxon>Diptera</taxon>
        <taxon>Nematocera</taxon>
        <taxon>Culicoidea</taxon>
        <taxon>Culicidae</taxon>
        <taxon>Anophelinae</taxon>
        <taxon>Anopheles</taxon>
    </lineage>
</organism>
<protein>
    <submittedName>
        <fullName evidence="1">Uncharacterized protein</fullName>
    </submittedName>
</protein>
<dbReference type="Proteomes" id="UP000075882">
    <property type="component" value="Unassembled WGS sequence"/>
</dbReference>
<name>A0A8W7PHW7_ANOCL</name>
<dbReference type="AlphaFoldDB" id="A0A8W7PHW7"/>
<evidence type="ECO:0000313" key="1">
    <source>
        <dbReference type="EnsemblMetazoa" id="ACOM032109-PA.1"/>
    </source>
</evidence>
<sequence length="152" mass="16912">MLMLIATAIVAKPIERERRSEAKFWDYDDSVAGMNTAFYLNDNETQRSAGSTRHGAQLEVTKSIADNGNTPRLYATKIGTERKRRAPKISSRAPEVVCTPKLSLSTRNAGCKQQKRIHIEMMFMKHLHRKSDSLAGLGSLMVVLSKSAAQYG</sequence>
<accession>A0A8W7PHW7</accession>